<evidence type="ECO:0000313" key="1">
    <source>
        <dbReference type="EMBL" id="WAR09567.1"/>
    </source>
</evidence>
<evidence type="ECO:0008006" key="3">
    <source>
        <dbReference type="Google" id="ProtNLM"/>
    </source>
</evidence>
<evidence type="ECO:0000313" key="2">
    <source>
        <dbReference type="Proteomes" id="UP001164746"/>
    </source>
</evidence>
<accession>A0ABY7EKR1</accession>
<keyword evidence="2" id="KW-1185">Reference proteome</keyword>
<name>A0ABY7EKR1_MYAAR</name>
<feature type="non-terminal residue" evidence="1">
    <location>
        <position position="128"/>
    </location>
</feature>
<protein>
    <recommendedName>
        <fullName evidence="3">Ribosomal protein S10</fullName>
    </recommendedName>
</protein>
<sequence length="128" mass="15383">MVRFRRTASFHRHIRRKSFISKSLPSAIPDRKFDNDLSRNRKYPVIVRIRNDNTKELIDIEYTYFSHLCKISLFCVMKENKQIKNTNFLPKKIQFPGKKAENALSRKYRDPCLVEIRNKHTKELVDIE</sequence>
<proteinExistence type="predicted"/>
<gene>
    <name evidence="1" type="ORF">MAR_034643</name>
</gene>
<dbReference type="Proteomes" id="UP001164746">
    <property type="component" value="Chromosome 7"/>
</dbReference>
<dbReference type="EMBL" id="CP111018">
    <property type="protein sequence ID" value="WAR09567.1"/>
    <property type="molecule type" value="Genomic_DNA"/>
</dbReference>
<reference evidence="1" key="1">
    <citation type="submission" date="2022-11" db="EMBL/GenBank/DDBJ databases">
        <title>Centuries of genome instability and evolution in soft-shell clam transmissible cancer (bioRxiv).</title>
        <authorList>
            <person name="Hart S.F.M."/>
            <person name="Yonemitsu M.A."/>
            <person name="Giersch R.M."/>
            <person name="Beal B.F."/>
            <person name="Arriagada G."/>
            <person name="Davis B.W."/>
            <person name="Ostrander E.A."/>
            <person name="Goff S.P."/>
            <person name="Metzger M.J."/>
        </authorList>
    </citation>
    <scope>NUCLEOTIDE SEQUENCE</scope>
    <source>
        <strain evidence="1">MELC-2E11</strain>
        <tissue evidence="1">Siphon/mantle</tissue>
    </source>
</reference>
<organism evidence="1 2">
    <name type="scientific">Mya arenaria</name>
    <name type="common">Soft-shell clam</name>
    <dbReference type="NCBI Taxonomy" id="6604"/>
    <lineage>
        <taxon>Eukaryota</taxon>
        <taxon>Metazoa</taxon>
        <taxon>Spiralia</taxon>
        <taxon>Lophotrochozoa</taxon>
        <taxon>Mollusca</taxon>
        <taxon>Bivalvia</taxon>
        <taxon>Autobranchia</taxon>
        <taxon>Heteroconchia</taxon>
        <taxon>Euheterodonta</taxon>
        <taxon>Imparidentia</taxon>
        <taxon>Neoheterodontei</taxon>
        <taxon>Myida</taxon>
        <taxon>Myoidea</taxon>
        <taxon>Myidae</taxon>
        <taxon>Mya</taxon>
    </lineage>
</organism>